<dbReference type="InterPro" id="IPR015168">
    <property type="entry name" value="SsuA/THI5"/>
</dbReference>
<protein>
    <recommendedName>
        <fullName evidence="10">Thiamine pyrimidine synthase</fullName>
    </recommendedName>
</protein>
<evidence type="ECO:0000256" key="7">
    <source>
        <dbReference type="ARBA" id="ARBA00022898"/>
    </source>
</evidence>
<organism evidence="13 14">
    <name type="scientific">Martelella endophytica</name>
    <dbReference type="NCBI Taxonomy" id="1486262"/>
    <lineage>
        <taxon>Bacteria</taxon>
        <taxon>Pseudomonadati</taxon>
        <taxon>Pseudomonadota</taxon>
        <taxon>Alphaproteobacteria</taxon>
        <taxon>Hyphomicrobiales</taxon>
        <taxon>Aurantimonadaceae</taxon>
        <taxon>Martelella</taxon>
    </lineage>
</organism>
<keyword evidence="14" id="KW-1185">Reference proteome</keyword>
<dbReference type="STRING" id="1486262.TM49_03820"/>
<comment type="catalytic activity">
    <reaction evidence="11">
        <text>N(6)-(pyridoxal phosphate)-L-lysyl-[4-amino-5-hydroxymethyl-2-methylpyrimidine phosphate synthase] + L-histidyl-[4-amino-5-hydroxymethyl-2-methylpyrimidine phosphate synthase] + 2 Fe(3+) + 4 H2O = L-lysyl-[4-amino-5-hydroxymethyl-2-methylpyrimidine phosphate synthase] + (2S)-2-amino-5-hydroxy-4-oxopentanoyl-[4-amino-5-hydroxymethyl-2-methylpyrimidine phosphate synthase] + 4-amino-2-methyl-5-(phosphooxymethyl)pyrimidine + 3-oxopropanoate + 2 Fe(2+) + 2 H(+)</text>
        <dbReference type="Rhea" id="RHEA:65756"/>
        <dbReference type="Rhea" id="RHEA-COMP:16892"/>
        <dbReference type="Rhea" id="RHEA-COMP:16893"/>
        <dbReference type="Rhea" id="RHEA-COMP:16894"/>
        <dbReference type="Rhea" id="RHEA-COMP:16895"/>
        <dbReference type="ChEBI" id="CHEBI:15377"/>
        <dbReference type="ChEBI" id="CHEBI:15378"/>
        <dbReference type="ChEBI" id="CHEBI:29033"/>
        <dbReference type="ChEBI" id="CHEBI:29034"/>
        <dbReference type="ChEBI" id="CHEBI:29969"/>
        <dbReference type="ChEBI" id="CHEBI:29979"/>
        <dbReference type="ChEBI" id="CHEBI:33190"/>
        <dbReference type="ChEBI" id="CHEBI:58354"/>
        <dbReference type="ChEBI" id="CHEBI:143915"/>
        <dbReference type="ChEBI" id="CHEBI:157692"/>
    </reaction>
    <physiologicalReaction direction="left-to-right" evidence="11">
        <dbReference type="Rhea" id="RHEA:65757"/>
    </physiologicalReaction>
</comment>
<evidence type="ECO:0000256" key="2">
    <source>
        <dbReference type="ARBA" id="ARBA00004948"/>
    </source>
</evidence>
<dbReference type="Gene3D" id="3.40.190.10">
    <property type="entry name" value="Periplasmic binding protein-like II"/>
    <property type="match status" value="2"/>
</dbReference>
<evidence type="ECO:0000256" key="11">
    <source>
        <dbReference type="ARBA" id="ARBA00048179"/>
    </source>
</evidence>
<evidence type="ECO:0000256" key="10">
    <source>
        <dbReference type="ARBA" id="ARBA00033171"/>
    </source>
</evidence>
<dbReference type="InterPro" id="IPR027939">
    <property type="entry name" value="NMT1/THI5"/>
</dbReference>
<keyword evidence="8" id="KW-0784">Thiamine biosynthesis</keyword>
<dbReference type="PANTHER" id="PTHR31528">
    <property type="entry name" value="4-AMINO-5-HYDROXYMETHYL-2-METHYLPYRIMIDINE PHOSPHATE SYNTHASE THI11-RELATED"/>
    <property type="match status" value="1"/>
</dbReference>
<comment type="pathway">
    <text evidence="2">Cofactor biosynthesis; thiamine diphosphate biosynthesis.</text>
</comment>
<keyword evidence="5 13" id="KW-0808">Transferase</keyword>
<dbReference type="RefSeq" id="WP_045679605.1">
    <property type="nucleotide sequence ID" value="NZ_CP010803.1"/>
</dbReference>
<comment type="similarity">
    <text evidence="3">Belongs to the NMT1/THI5 family.</text>
</comment>
<evidence type="ECO:0000313" key="13">
    <source>
        <dbReference type="EMBL" id="AJY45012.1"/>
    </source>
</evidence>
<dbReference type="Proteomes" id="UP000032611">
    <property type="component" value="Chromosome"/>
</dbReference>
<proteinExistence type="inferred from homology"/>
<accession>A0A0D5LML2</accession>
<dbReference type="HOGENOM" id="CLU_028871_1_2_5"/>
<sequence length="341" mass="35947">MTHIPSLSRRSFIALGSAAVAGLAAPRFSFGQSLTPVTTALGWIPNAEYAGLWVAIENGYFAEEGIDIQYSPGGPNAPGVLVQLAAGQADYAGGDWVPLFEAINRGNDFVVLGAAFPQSPAALMSMAKNPVTTPEQLVGKKILSQLPADKNTIDFVLEKAGLPKDFEIVPTGFSPEPLLAGDGDAYMAFATNQPITFEQMGLVEGKDFFVTLFSDLGYNVPAGPIVADRAYVAENRDLVVGYLRALARGWLENGKDPSLGAKLAVEKFGADFGLSLEQTTRQSELEMPLITAPDAPGPFWFDATLVDTNCAPVAAAAGIENIPSAADIVDLGPLEEALKSL</sequence>
<dbReference type="SUPFAM" id="SSF53850">
    <property type="entry name" value="Periplasmic binding protein-like II"/>
    <property type="match status" value="1"/>
</dbReference>
<dbReference type="GO" id="GO:0009228">
    <property type="term" value="P:thiamine biosynthetic process"/>
    <property type="evidence" value="ECO:0007669"/>
    <property type="project" value="UniProtKB-KW"/>
</dbReference>
<keyword evidence="9" id="KW-0408">Iron</keyword>
<name>A0A0D5LML2_MAREN</name>
<dbReference type="Pfam" id="PF09084">
    <property type="entry name" value="NMT1"/>
    <property type="match status" value="1"/>
</dbReference>
<evidence type="ECO:0000256" key="8">
    <source>
        <dbReference type="ARBA" id="ARBA00022977"/>
    </source>
</evidence>
<evidence type="ECO:0000256" key="6">
    <source>
        <dbReference type="ARBA" id="ARBA00022723"/>
    </source>
</evidence>
<evidence type="ECO:0000313" key="14">
    <source>
        <dbReference type="Proteomes" id="UP000032611"/>
    </source>
</evidence>
<dbReference type="InterPro" id="IPR006311">
    <property type="entry name" value="TAT_signal"/>
</dbReference>
<dbReference type="EMBL" id="CP010803">
    <property type="protein sequence ID" value="AJY45012.1"/>
    <property type="molecule type" value="Genomic_DNA"/>
</dbReference>
<dbReference type="PANTHER" id="PTHR31528:SF1">
    <property type="entry name" value="4-AMINO-5-HYDROXYMETHYL-2-METHYLPYRIMIDINE PHOSPHATE SYNTHASE THI11-RELATED"/>
    <property type="match status" value="1"/>
</dbReference>
<dbReference type="PROSITE" id="PS51318">
    <property type="entry name" value="TAT"/>
    <property type="match status" value="1"/>
</dbReference>
<evidence type="ECO:0000256" key="1">
    <source>
        <dbReference type="ARBA" id="ARBA00003469"/>
    </source>
</evidence>
<evidence type="ECO:0000256" key="9">
    <source>
        <dbReference type="ARBA" id="ARBA00023004"/>
    </source>
</evidence>
<dbReference type="PATRIC" id="fig|1486262.3.peg.778"/>
<dbReference type="KEGG" id="mey:TM49_03820"/>
<comment type="subunit">
    <text evidence="4">Homodimer.</text>
</comment>
<reference evidence="13 14" key="1">
    <citation type="journal article" date="2015" name="Genome Announc.">
        <title>Complete genome sequence of Martelella endophytica YC6887, which has antifungal activity associated with a halophyte.</title>
        <authorList>
            <person name="Khan A."/>
            <person name="Khan H."/>
            <person name="Chung E.J."/>
            <person name="Hossain M.T."/>
            <person name="Chung Y.R."/>
        </authorList>
    </citation>
    <scope>NUCLEOTIDE SEQUENCE [LARGE SCALE GENOMIC DNA]</scope>
    <source>
        <strain evidence="13">YC6887</strain>
    </source>
</reference>
<dbReference type="GO" id="GO:0016740">
    <property type="term" value="F:transferase activity"/>
    <property type="evidence" value="ECO:0007669"/>
    <property type="project" value="UniProtKB-KW"/>
</dbReference>
<dbReference type="AlphaFoldDB" id="A0A0D5LML2"/>
<feature type="domain" description="SsuA/THI5-like" evidence="12">
    <location>
        <begin position="46"/>
        <end position="257"/>
    </location>
</feature>
<evidence type="ECO:0000259" key="12">
    <source>
        <dbReference type="Pfam" id="PF09084"/>
    </source>
</evidence>
<evidence type="ECO:0000256" key="4">
    <source>
        <dbReference type="ARBA" id="ARBA00011738"/>
    </source>
</evidence>
<dbReference type="GO" id="GO:0046872">
    <property type="term" value="F:metal ion binding"/>
    <property type="evidence" value="ECO:0007669"/>
    <property type="project" value="UniProtKB-KW"/>
</dbReference>
<evidence type="ECO:0000256" key="3">
    <source>
        <dbReference type="ARBA" id="ARBA00009406"/>
    </source>
</evidence>
<evidence type="ECO:0000256" key="5">
    <source>
        <dbReference type="ARBA" id="ARBA00022679"/>
    </source>
</evidence>
<comment type="function">
    <text evidence="1">Responsible for the formation of the pyrimidine heterocycle in the thiamine biosynthesis pathway. Catalyzes the formation of hydroxymethylpyrimidine phosphate (HMP-P) from histidine and pyridoxal phosphate (PLP). The protein uses PLP and the active site histidine to form HMP-P, generating an inactive enzyme. The enzyme can only undergo a single turnover, which suggests it is a suicide enzyme.</text>
</comment>
<keyword evidence="6" id="KW-0479">Metal-binding</keyword>
<dbReference type="OrthoDB" id="5372616at2"/>
<gene>
    <name evidence="13" type="ORF">TM49_03820</name>
</gene>
<keyword evidence="7" id="KW-0663">Pyridoxal phosphate</keyword>